<feature type="compositionally biased region" description="Polar residues" evidence="6">
    <location>
        <begin position="250"/>
        <end position="259"/>
    </location>
</feature>
<name>A0ABS7U0T2_9BACT</name>
<evidence type="ECO:0000259" key="8">
    <source>
        <dbReference type="Pfam" id="PF20466"/>
    </source>
</evidence>
<feature type="compositionally biased region" description="Low complexity" evidence="6">
    <location>
        <begin position="212"/>
        <end position="222"/>
    </location>
</feature>
<dbReference type="Gene3D" id="3.40.50.150">
    <property type="entry name" value="Vaccinia Virus protein VP39"/>
    <property type="match status" value="1"/>
</dbReference>
<accession>A0ABS7U0T2</accession>
<gene>
    <name evidence="9" type="ORF">K7C98_32940</name>
</gene>
<keyword evidence="4" id="KW-0949">S-adenosyl-L-methionine</keyword>
<evidence type="ECO:0000313" key="9">
    <source>
        <dbReference type="EMBL" id="MBZ5714065.1"/>
    </source>
</evidence>
<keyword evidence="2" id="KW-0489">Methyltransferase</keyword>
<feature type="compositionally biased region" description="Low complexity" evidence="6">
    <location>
        <begin position="229"/>
        <end position="241"/>
    </location>
</feature>
<evidence type="ECO:0000256" key="2">
    <source>
        <dbReference type="ARBA" id="ARBA00022603"/>
    </source>
</evidence>
<dbReference type="Pfam" id="PF20466">
    <property type="entry name" value="MmeI_TRD"/>
    <property type="match status" value="1"/>
</dbReference>
<organism evidence="9 10">
    <name type="scientific">Nannocystis pusilla</name>
    <dbReference type="NCBI Taxonomy" id="889268"/>
    <lineage>
        <taxon>Bacteria</taxon>
        <taxon>Pseudomonadati</taxon>
        <taxon>Myxococcota</taxon>
        <taxon>Polyangia</taxon>
        <taxon>Nannocystales</taxon>
        <taxon>Nannocystaceae</taxon>
        <taxon>Nannocystis</taxon>
    </lineage>
</organism>
<evidence type="ECO:0000256" key="6">
    <source>
        <dbReference type="SAM" id="MobiDB-lite"/>
    </source>
</evidence>
<dbReference type="InterPro" id="IPR050953">
    <property type="entry name" value="N4_N6_ade-DNA_methylase"/>
</dbReference>
<feature type="region of interest" description="Disordered" evidence="6">
    <location>
        <begin position="127"/>
        <end position="267"/>
    </location>
</feature>
<evidence type="ECO:0000256" key="4">
    <source>
        <dbReference type="ARBA" id="ARBA00022691"/>
    </source>
</evidence>
<evidence type="ECO:0000256" key="5">
    <source>
        <dbReference type="ARBA" id="ARBA00047942"/>
    </source>
</evidence>
<evidence type="ECO:0000259" key="7">
    <source>
        <dbReference type="Pfam" id="PF07669"/>
    </source>
</evidence>
<feature type="domain" description="Type II methyltransferase M.TaqI-like" evidence="7">
    <location>
        <begin position="487"/>
        <end position="696"/>
    </location>
</feature>
<sequence length="1091" mass="115264">MPAPRVLVAQIAAALDAALADPSPELVRAAEHDGAAAHAALLTDALLTLPAALFVEPAADDLPDRSAAARGPPGPSDLSLQTSFLNRAPSAAAARDPPVLSDTRLFAPAAEPRPVAPVACDPPVLSATRSSAATASSAARDPPAPSDIRSPPATASSAARDPPAPSDIRSPPASATSAALAPPVPSDARVSSPAPAATRESPVPSDTFSFGAAPPASAAPAARDPPVPSATRISSPAAPAARDPPVPSATSSFGASPTASAPPAVRDPPVPWDISSFALAPPPVLSDRSPLPIEALGEVYAALAGRRIVRLDADAVALRDLQGRAFFINLPGLLAVPEALRAHHLRGLGLAREAARRCVRELAGVSDEAAARRILARARGDPSPRPGALVFQPSPDRRRAGAYYTPRVLADVVVAAALRPLLAALGPDPTPDQLLRLQICDPAMGCGVFLLAVARRLAVHLVAAWSRAGDLPPEPHRLARRLVVERCLFGVDADPHAVALARRSLWLLFGTGEPPPEFLARAVRHGDALLGLDRDGLDAFHWKPGPVVPAIAAAVARDPELAARLGDLLVGAFLSQETDRERERERRRRLLVVEAWLARGGGDHEFPRFHVPVPLAPPLHWPLAFSRPFDAFVGNPPFLGGSQISGAFGDAYLAWLLALHPGSHGNADLCAHFLRRVDGLLAASGTIGFIATNTIGQGDTRITGLQALLARGHLLYEVTRDLPWPESAAVTVAIVHLARGAAAAAAGPCLLHEPAGDLSPGTSEESPPSHRTRTVAAVSSHLQPGRELPDPRPLADNRRIGFAGSKIYGQGFLLTVGERAALVARDPHNARRIFPYLGGDDILRGGGPRRHVINFGACSLAEAEAHPDLLAIVRARVQPERERNAREFRRRYWWRFGEVAPGLYAALRGLERCVVNSQVGKHLVFDLVPTGYVYSHTAYVYATPAPLSLFAVLQSRVHEVWARRLASSMKTDLRYSIADCFATFPFPSPGPRVEHPRLAALGERLLAARAAALAAAPRSLTALYNALRDPREPRLADLRAAHEALDRAVLAAYEWTDLQLPPWTQQLAGAPVAAELFDRLLAVNAARPASA</sequence>
<protein>
    <recommendedName>
        <fullName evidence="1">site-specific DNA-methyltransferase (adenine-specific)</fullName>
        <ecNumber evidence="1">2.1.1.72</ecNumber>
    </recommendedName>
</protein>
<dbReference type="EC" id="2.1.1.72" evidence="1"/>
<proteinExistence type="predicted"/>
<comment type="caution">
    <text evidence="9">The sequence shown here is derived from an EMBL/GenBank/DDBJ whole genome shotgun (WGS) entry which is preliminary data.</text>
</comment>
<evidence type="ECO:0000256" key="3">
    <source>
        <dbReference type="ARBA" id="ARBA00022679"/>
    </source>
</evidence>
<feature type="domain" description="MmeI-like target recognition" evidence="8">
    <location>
        <begin position="792"/>
        <end position="988"/>
    </location>
</feature>
<dbReference type="InterPro" id="IPR011639">
    <property type="entry name" value="MethylTrfase_TaqI-like_dom"/>
</dbReference>
<dbReference type="PANTHER" id="PTHR33841:SF1">
    <property type="entry name" value="DNA METHYLTRANSFERASE A"/>
    <property type="match status" value="1"/>
</dbReference>
<dbReference type="InterPro" id="IPR046820">
    <property type="entry name" value="MmeI_TRD"/>
</dbReference>
<reference evidence="9" key="1">
    <citation type="submission" date="2021-08" db="EMBL/GenBank/DDBJ databases">
        <authorList>
            <person name="Stevens D.C."/>
        </authorList>
    </citation>
    <scope>NUCLEOTIDE SEQUENCE</scope>
    <source>
        <strain evidence="9">DSM 53165</strain>
    </source>
</reference>
<dbReference type="Proteomes" id="UP001139031">
    <property type="component" value="Unassembled WGS sequence"/>
</dbReference>
<feature type="compositionally biased region" description="Low complexity" evidence="6">
    <location>
        <begin position="127"/>
        <end position="181"/>
    </location>
</feature>
<dbReference type="EMBL" id="JAIRAU010000045">
    <property type="protein sequence ID" value="MBZ5714065.1"/>
    <property type="molecule type" value="Genomic_DNA"/>
</dbReference>
<dbReference type="Pfam" id="PF07669">
    <property type="entry name" value="Eco57I"/>
    <property type="match status" value="1"/>
</dbReference>
<comment type="catalytic activity">
    <reaction evidence="5">
        <text>a 2'-deoxyadenosine in DNA + S-adenosyl-L-methionine = an N(6)-methyl-2'-deoxyadenosine in DNA + S-adenosyl-L-homocysteine + H(+)</text>
        <dbReference type="Rhea" id="RHEA:15197"/>
        <dbReference type="Rhea" id="RHEA-COMP:12418"/>
        <dbReference type="Rhea" id="RHEA-COMP:12419"/>
        <dbReference type="ChEBI" id="CHEBI:15378"/>
        <dbReference type="ChEBI" id="CHEBI:57856"/>
        <dbReference type="ChEBI" id="CHEBI:59789"/>
        <dbReference type="ChEBI" id="CHEBI:90615"/>
        <dbReference type="ChEBI" id="CHEBI:90616"/>
        <dbReference type="EC" id="2.1.1.72"/>
    </reaction>
</comment>
<dbReference type="SUPFAM" id="SSF53335">
    <property type="entry name" value="S-adenosyl-L-methionine-dependent methyltransferases"/>
    <property type="match status" value="1"/>
</dbReference>
<evidence type="ECO:0000256" key="1">
    <source>
        <dbReference type="ARBA" id="ARBA00011900"/>
    </source>
</evidence>
<dbReference type="PANTHER" id="PTHR33841">
    <property type="entry name" value="DNA METHYLTRANSFERASE YEEA-RELATED"/>
    <property type="match status" value="1"/>
</dbReference>
<evidence type="ECO:0000313" key="10">
    <source>
        <dbReference type="Proteomes" id="UP001139031"/>
    </source>
</evidence>
<dbReference type="InterPro" id="IPR029063">
    <property type="entry name" value="SAM-dependent_MTases_sf"/>
</dbReference>
<keyword evidence="10" id="KW-1185">Reference proteome</keyword>
<dbReference type="RefSeq" id="WP_224195800.1">
    <property type="nucleotide sequence ID" value="NZ_JAIRAU010000045.1"/>
</dbReference>
<dbReference type="PRINTS" id="PR00507">
    <property type="entry name" value="N12N6MTFRASE"/>
</dbReference>
<keyword evidence="3" id="KW-0808">Transferase</keyword>